<dbReference type="InterPro" id="IPR036291">
    <property type="entry name" value="NAD(P)-bd_dom_sf"/>
</dbReference>
<name>A0ABR1WI91_9PEZI</name>
<dbReference type="SUPFAM" id="SSF51735">
    <property type="entry name" value="NAD(P)-binding Rossmann-fold domains"/>
    <property type="match status" value="1"/>
</dbReference>
<protein>
    <submittedName>
        <fullName evidence="2">Retinol dehydrogenase 12</fullName>
    </submittedName>
</protein>
<keyword evidence="1" id="KW-0560">Oxidoreductase</keyword>
<evidence type="ECO:0000313" key="2">
    <source>
        <dbReference type="EMBL" id="KAK8082206.1"/>
    </source>
</evidence>
<dbReference type="EMBL" id="JAQQWM010000001">
    <property type="protein sequence ID" value="KAK8082206.1"/>
    <property type="molecule type" value="Genomic_DNA"/>
</dbReference>
<gene>
    <name evidence="2" type="ORF">PG996_000987</name>
</gene>
<evidence type="ECO:0000313" key="3">
    <source>
        <dbReference type="Proteomes" id="UP001446871"/>
    </source>
</evidence>
<evidence type="ECO:0000256" key="1">
    <source>
        <dbReference type="ARBA" id="ARBA00023002"/>
    </source>
</evidence>
<proteinExistence type="predicted"/>
<organism evidence="2 3">
    <name type="scientific">Apiospora saccharicola</name>
    <dbReference type="NCBI Taxonomy" id="335842"/>
    <lineage>
        <taxon>Eukaryota</taxon>
        <taxon>Fungi</taxon>
        <taxon>Dikarya</taxon>
        <taxon>Ascomycota</taxon>
        <taxon>Pezizomycotina</taxon>
        <taxon>Sordariomycetes</taxon>
        <taxon>Xylariomycetidae</taxon>
        <taxon>Amphisphaeriales</taxon>
        <taxon>Apiosporaceae</taxon>
        <taxon>Apiospora</taxon>
    </lineage>
</organism>
<dbReference type="InterPro" id="IPR002347">
    <property type="entry name" value="SDR_fam"/>
</dbReference>
<sequence>MSKHLESEAAFEASVKGYLYRQWMVHRKPLPAGTRLDGQVGIITGSSAGLGLEAARQLLDIWVSHLILSGRTLEKGEKAAESLRKAHPAAKIEVWPMEMESYKSIAAFAERCQTLPRIDFAILSAGLNTPERRVCEETGHEQPFQVDCVSTALLSILLLSVLEAKRRGSQKPPRLCIVSSDGALYGSVKGLGSILAEFDDPEQFGFPSQYVNAKLALVLFVAKLAEQVDPEKVIVHTVNPGLTRGTDVGRTMAPGWIKRSLLSLVMYPIARAAPVGASTYVDAVATKGVESHGSYIIEWSIRPYPPVMYTSEGDRLREKLWAEMMEEFSFYDARRIVASMS</sequence>
<dbReference type="PANTHER" id="PTHR43157">
    <property type="entry name" value="PHOSPHATIDYLINOSITOL-GLYCAN BIOSYNTHESIS CLASS F PROTEIN-RELATED"/>
    <property type="match status" value="1"/>
</dbReference>
<keyword evidence="3" id="KW-1185">Reference proteome</keyword>
<dbReference type="Pfam" id="PF00106">
    <property type="entry name" value="adh_short"/>
    <property type="match status" value="1"/>
</dbReference>
<dbReference type="Proteomes" id="UP001446871">
    <property type="component" value="Unassembled WGS sequence"/>
</dbReference>
<comment type="caution">
    <text evidence="2">The sequence shown here is derived from an EMBL/GenBank/DDBJ whole genome shotgun (WGS) entry which is preliminary data.</text>
</comment>
<reference evidence="2 3" key="1">
    <citation type="submission" date="2023-01" db="EMBL/GenBank/DDBJ databases">
        <title>Analysis of 21 Apiospora genomes using comparative genomics revels a genus with tremendous synthesis potential of carbohydrate active enzymes and secondary metabolites.</title>
        <authorList>
            <person name="Sorensen T."/>
        </authorList>
    </citation>
    <scope>NUCLEOTIDE SEQUENCE [LARGE SCALE GENOMIC DNA]</scope>
    <source>
        <strain evidence="2 3">CBS 83171</strain>
    </source>
</reference>
<accession>A0ABR1WI91</accession>
<dbReference type="PRINTS" id="PR00081">
    <property type="entry name" value="GDHRDH"/>
</dbReference>
<dbReference type="PANTHER" id="PTHR43157:SF35">
    <property type="entry name" value="DEHYDROGENASE_REDUCTASE FAMILY PROTEIN, PUTATIVE-RELATED"/>
    <property type="match status" value="1"/>
</dbReference>
<dbReference type="Gene3D" id="3.40.50.720">
    <property type="entry name" value="NAD(P)-binding Rossmann-like Domain"/>
    <property type="match status" value="1"/>
</dbReference>